<dbReference type="EMBL" id="CATOUU010000849">
    <property type="protein sequence ID" value="CAI9954552.1"/>
    <property type="molecule type" value="Genomic_DNA"/>
</dbReference>
<name>A0AA86UKC2_9EUKA</name>
<dbReference type="AlphaFoldDB" id="A0AA86UKC2"/>
<organism evidence="1">
    <name type="scientific">Hexamita inflata</name>
    <dbReference type="NCBI Taxonomy" id="28002"/>
    <lineage>
        <taxon>Eukaryota</taxon>
        <taxon>Metamonada</taxon>
        <taxon>Diplomonadida</taxon>
        <taxon>Hexamitidae</taxon>
        <taxon>Hexamitinae</taxon>
        <taxon>Hexamita</taxon>
    </lineage>
</organism>
<keyword evidence="3" id="KW-1185">Reference proteome</keyword>
<gene>
    <name evidence="2" type="ORF">HINF_LOCUS29303</name>
    <name evidence="1" type="ORF">HINF_LOCUS42197</name>
</gene>
<dbReference type="Proteomes" id="UP001642409">
    <property type="component" value="Unassembled WGS sequence"/>
</dbReference>
<protein>
    <submittedName>
        <fullName evidence="2">Hypothetical_protein</fullName>
    </submittedName>
</protein>
<evidence type="ECO:0000313" key="3">
    <source>
        <dbReference type="Proteomes" id="UP001642409"/>
    </source>
</evidence>
<evidence type="ECO:0000313" key="1">
    <source>
        <dbReference type="EMBL" id="CAI9954552.1"/>
    </source>
</evidence>
<accession>A0AA86UKC2</accession>
<evidence type="ECO:0000313" key="2">
    <source>
        <dbReference type="EMBL" id="CAL6023788.1"/>
    </source>
</evidence>
<proteinExistence type="predicted"/>
<sequence>MLRENYIDDEQHLGQLRESEFDQRQHQESERRCNAVLRYQSKKIIKIFGTNNTNQNINNKMRQTKLKMKQFAQNVHEIVQRTVANQIHFIGQVINLFNSIQE</sequence>
<reference evidence="1" key="1">
    <citation type="submission" date="2023-06" db="EMBL/GenBank/DDBJ databases">
        <authorList>
            <person name="Kurt Z."/>
        </authorList>
    </citation>
    <scope>NUCLEOTIDE SEQUENCE</scope>
</reference>
<reference evidence="2 3" key="2">
    <citation type="submission" date="2024-07" db="EMBL/GenBank/DDBJ databases">
        <authorList>
            <person name="Akdeniz Z."/>
        </authorList>
    </citation>
    <scope>NUCLEOTIDE SEQUENCE [LARGE SCALE GENOMIC DNA]</scope>
</reference>
<dbReference type="EMBL" id="CAXDID020000094">
    <property type="protein sequence ID" value="CAL6023788.1"/>
    <property type="molecule type" value="Genomic_DNA"/>
</dbReference>
<comment type="caution">
    <text evidence="1">The sequence shown here is derived from an EMBL/GenBank/DDBJ whole genome shotgun (WGS) entry which is preliminary data.</text>
</comment>